<dbReference type="RefSeq" id="XP_035823350.1">
    <property type="nucleotide sequence ID" value="XM_035967457.1"/>
</dbReference>
<dbReference type="GO" id="GO:0006508">
    <property type="term" value="P:proteolysis"/>
    <property type="evidence" value="ECO:0000318"/>
    <property type="project" value="GO_Central"/>
</dbReference>
<evidence type="ECO:0000256" key="8">
    <source>
        <dbReference type="ARBA" id="ARBA00022946"/>
    </source>
</evidence>
<protein>
    <recommendedName>
        <fullName evidence="13">AAA+ ATPase domain-containing protein</fullName>
    </recommendedName>
</protein>
<dbReference type="AlphaFoldDB" id="A0A804NXK7"/>
<dbReference type="GO" id="GO:0009535">
    <property type="term" value="C:chloroplast thylakoid membrane"/>
    <property type="evidence" value="ECO:0000318"/>
    <property type="project" value="GO_Central"/>
</dbReference>
<dbReference type="InterPro" id="IPR003959">
    <property type="entry name" value="ATPase_AAA_core"/>
</dbReference>
<comment type="subcellular location">
    <subcellularLocation>
        <location evidence="1">Membrane</location>
        <topology evidence="1">Multi-pass membrane protein</topology>
    </subcellularLocation>
</comment>
<keyword evidence="10" id="KW-0472">Membrane</keyword>
<sequence>MAEAAQRDEARWELVMKKLSCLVQKMESLVGGQADLAAAVAQQAAEDLPVLPQFVRSAGNTTTPVFDEGPVFDDELPIDFGSQGKTASMAAASAMEVPGSTPTPSVPFYDSVDIFHLNSEPVYDVYDDDEDGDSSQQAVVLAADKNYYPTAEEMYGPGMEALVMDEVEQPLEQPIVADALALLEEMRGKGYHADVMRALCKLRDADRTVQVLGEMMEVGFRPWVLTLTYNFVVAVLVKAGRMEEALKVKDQMLLVAGKKMDVVLATTLMHGYCLLGEVGKALDLFNEAVRDGVTATNVTYAVLIKGCDAEGMTDKAYELCRQMIEQGLLSSTHGFNLVITGLLRDKRWEDAISLLEVMVDIPSAGTAAKCEELDIMTECVAQCNLVTAVSSDFHPEFICLFVKKFGGSVAVSSKRVLFLSWGYMEEYEVLIPFQFLQVRESQVNDVCQDMGVGDKCLAAIHDFGDVQGVDEAKEELVEIVSCLHGSLNSKKLGAKLPWGVLLVGPPGTGNTLLAWAVAGEAGIPFFYVSASEFVEAFVGRGLARVRELFKEAKEAAPSIIFIDELDVMGGNRGRSSNDVRDQTLNQLIAEMDGFDSDMKVIVMAATNRPKALDVALCRPGHFSKKVQSWRLGPFTLGVSGLQLGPYMRRQWDPGITNGQLVMSCEELALQIAVLLGDKQHFVGAIM</sequence>
<dbReference type="InterPro" id="IPR003960">
    <property type="entry name" value="ATPase_AAA_CS"/>
</dbReference>
<dbReference type="EnsemblPlants" id="Zm00001eb193870_T001">
    <property type="protein sequence ID" value="Zm00001eb193870_P001"/>
    <property type="gene ID" value="Zm00001eb193870"/>
</dbReference>
<evidence type="ECO:0000313" key="14">
    <source>
        <dbReference type="EnsemblPlants" id="Zm00001eb193870_P001"/>
    </source>
</evidence>
<evidence type="ECO:0000256" key="5">
    <source>
        <dbReference type="ARBA" id="ARBA00022741"/>
    </source>
</evidence>
<comment type="similarity">
    <text evidence="12">Belongs to the AAA ATPase family.</text>
</comment>
<dbReference type="PROSITE" id="PS00674">
    <property type="entry name" value="AAA"/>
    <property type="match status" value="1"/>
</dbReference>
<dbReference type="NCBIfam" id="TIGR00756">
    <property type="entry name" value="PPR"/>
    <property type="match status" value="4"/>
</dbReference>
<reference evidence="14" key="3">
    <citation type="submission" date="2021-05" db="UniProtKB">
        <authorList>
            <consortium name="EnsemblPlants"/>
        </authorList>
    </citation>
    <scope>IDENTIFICATION</scope>
    <source>
        <strain evidence="14">cv. B73</strain>
    </source>
</reference>
<evidence type="ECO:0000256" key="12">
    <source>
        <dbReference type="RuleBase" id="RU003651"/>
    </source>
</evidence>
<dbReference type="GeneID" id="103654236"/>
<dbReference type="KEGG" id="zma:118476888"/>
<dbReference type="InterPro" id="IPR031950">
    <property type="entry name" value="EFTUD2_N"/>
</dbReference>
<dbReference type="InterPro" id="IPR002885">
    <property type="entry name" value="PPR_rpt"/>
</dbReference>
<keyword evidence="7 12" id="KW-0067">ATP-binding</keyword>
<keyword evidence="5 12" id="KW-0547">Nucleotide-binding</keyword>
<evidence type="ECO:0000256" key="9">
    <source>
        <dbReference type="ARBA" id="ARBA00022989"/>
    </source>
</evidence>
<dbReference type="FunFam" id="3.40.50.300:FF:000277">
    <property type="entry name" value="ATP-dependent zinc metalloprotease FtsH"/>
    <property type="match status" value="1"/>
</dbReference>
<evidence type="ECO:0000256" key="3">
    <source>
        <dbReference type="ARBA" id="ARBA00022692"/>
    </source>
</evidence>
<dbReference type="Gramene" id="Zm00001eb193870_T001">
    <property type="protein sequence ID" value="Zm00001eb193870_P001"/>
    <property type="gene ID" value="Zm00001eb193870"/>
</dbReference>
<name>A0A804NXK7_MAIZE</name>
<feature type="repeat" description="PPR" evidence="11">
    <location>
        <begin position="296"/>
        <end position="330"/>
    </location>
</feature>
<keyword evidence="2" id="KW-0645">Protease</keyword>
<dbReference type="SUPFAM" id="SSF52540">
    <property type="entry name" value="P-loop containing nucleoside triphosphate hydrolases"/>
    <property type="match status" value="1"/>
</dbReference>
<evidence type="ECO:0000256" key="7">
    <source>
        <dbReference type="ARBA" id="ARBA00022840"/>
    </source>
</evidence>
<evidence type="ECO:0000256" key="6">
    <source>
        <dbReference type="ARBA" id="ARBA00022801"/>
    </source>
</evidence>
<evidence type="ECO:0000256" key="1">
    <source>
        <dbReference type="ARBA" id="ARBA00004141"/>
    </source>
</evidence>
<keyword evidence="15" id="KW-1185">Reference proteome</keyword>
<dbReference type="Gene3D" id="3.40.50.300">
    <property type="entry name" value="P-loop containing nucleotide triphosphate hydrolases"/>
    <property type="match status" value="1"/>
</dbReference>
<evidence type="ECO:0000256" key="2">
    <source>
        <dbReference type="ARBA" id="ARBA00022670"/>
    </source>
</evidence>
<dbReference type="InterPro" id="IPR003593">
    <property type="entry name" value="AAA+_ATPase"/>
</dbReference>
<feature type="domain" description="AAA+ ATPase" evidence="13">
    <location>
        <begin position="496"/>
        <end position="626"/>
    </location>
</feature>
<dbReference type="InParanoid" id="A0A804NXK7"/>
<dbReference type="InterPro" id="IPR027417">
    <property type="entry name" value="P-loop_NTPase"/>
</dbReference>
<dbReference type="RefSeq" id="XP_035823353.1">
    <property type="nucleotide sequence ID" value="XM_035967460.1"/>
</dbReference>
<evidence type="ECO:0000256" key="11">
    <source>
        <dbReference type="PROSITE-ProRule" id="PRU00708"/>
    </source>
</evidence>
<dbReference type="OrthoDB" id="185373at2759"/>
<dbReference type="PANTHER" id="PTHR23076:SF110">
    <property type="entry name" value="INACTIVE ATP-DEPENDENT ZINC METALLOPROTEASE FTSHI 3, CHLOROPLASTIC-RELATED"/>
    <property type="match status" value="1"/>
</dbReference>
<keyword evidence="8" id="KW-0809">Transit peptide</keyword>
<accession>A0A804NXK7</accession>
<keyword evidence="3" id="KW-0812">Transmembrane</keyword>
<dbReference type="Pfam" id="PF00004">
    <property type="entry name" value="AAA"/>
    <property type="match status" value="1"/>
</dbReference>
<evidence type="ECO:0000259" key="13">
    <source>
        <dbReference type="SMART" id="SM00382"/>
    </source>
</evidence>
<keyword evidence="4" id="KW-0677">Repeat</keyword>
<dbReference type="RefSeq" id="XP_035823352.1">
    <property type="nucleotide sequence ID" value="XM_035967459.1"/>
</dbReference>
<evidence type="ECO:0000256" key="10">
    <source>
        <dbReference type="ARBA" id="ARBA00023136"/>
    </source>
</evidence>
<dbReference type="KEGG" id="zma:103654236"/>
<dbReference type="Proteomes" id="UP000007305">
    <property type="component" value="Chromosome 4"/>
</dbReference>
<dbReference type="GO" id="GO:0016887">
    <property type="term" value="F:ATP hydrolysis activity"/>
    <property type="evidence" value="ECO:0007669"/>
    <property type="project" value="InterPro"/>
</dbReference>
<dbReference type="GO" id="GO:0004176">
    <property type="term" value="F:ATP-dependent peptidase activity"/>
    <property type="evidence" value="ECO:0000318"/>
    <property type="project" value="GO_Central"/>
</dbReference>
<dbReference type="InterPro" id="IPR011990">
    <property type="entry name" value="TPR-like_helical_dom_sf"/>
</dbReference>
<reference evidence="14" key="2">
    <citation type="submission" date="2019-07" db="EMBL/GenBank/DDBJ databases">
        <authorList>
            <person name="Seetharam A."/>
            <person name="Woodhouse M."/>
            <person name="Cannon E."/>
        </authorList>
    </citation>
    <scope>NUCLEOTIDE SEQUENCE [LARGE SCALE GENOMIC DNA]</scope>
    <source>
        <strain evidence="14">cv. B73</strain>
    </source>
</reference>
<keyword evidence="6" id="KW-0378">Hydrolase</keyword>
<gene>
    <name evidence="14" type="primary">LOC103654236</name>
</gene>
<dbReference type="RefSeq" id="XP_023158153.1">
    <property type="nucleotide sequence ID" value="XM_023302385.2"/>
</dbReference>
<proteinExistence type="inferred from homology"/>
<dbReference type="PANTHER" id="PTHR23076">
    <property type="entry name" value="METALLOPROTEASE M41 FTSH"/>
    <property type="match status" value="1"/>
</dbReference>
<reference evidence="15" key="1">
    <citation type="journal article" date="2009" name="Science">
        <title>The B73 maize genome: complexity, diversity, and dynamics.</title>
        <authorList>
            <person name="Schnable P.S."/>
            <person name="Ware D."/>
            <person name="Fulton R.S."/>
            <person name="Stein J.C."/>
            <person name="Wei F."/>
            <person name="Pasternak S."/>
            <person name="Liang C."/>
            <person name="Zhang J."/>
            <person name="Fulton L."/>
            <person name="Graves T.A."/>
            <person name="Minx P."/>
            <person name="Reily A.D."/>
            <person name="Courtney L."/>
            <person name="Kruchowski S.S."/>
            <person name="Tomlinson C."/>
            <person name="Strong C."/>
            <person name="Delehaunty K."/>
            <person name="Fronick C."/>
            <person name="Courtney B."/>
            <person name="Rock S.M."/>
            <person name="Belter E."/>
            <person name="Du F."/>
            <person name="Kim K."/>
            <person name="Abbott R.M."/>
            <person name="Cotton M."/>
            <person name="Levy A."/>
            <person name="Marchetto P."/>
            <person name="Ochoa K."/>
            <person name="Jackson S.M."/>
            <person name="Gillam B."/>
            <person name="Chen W."/>
            <person name="Yan L."/>
            <person name="Higginbotham J."/>
            <person name="Cardenas M."/>
            <person name="Waligorski J."/>
            <person name="Applebaum E."/>
            <person name="Phelps L."/>
            <person name="Falcone J."/>
            <person name="Kanchi K."/>
            <person name="Thane T."/>
            <person name="Scimone A."/>
            <person name="Thane N."/>
            <person name="Henke J."/>
            <person name="Wang T."/>
            <person name="Ruppert J."/>
            <person name="Shah N."/>
            <person name="Rotter K."/>
            <person name="Hodges J."/>
            <person name="Ingenthron E."/>
            <person name="Cordes M."/>
            <person name="Kohlberg S."/>
            <person name="Sgro J."/>
            <person name="Delgado B."/>
            <person name="Mead K."/>
            <person name="Chinwalla A."/>
            <person name="Leonard S."/>
            <person name="Crouse K."/>
            <person name="Collura K."/>
            <person name="Kudrna D."/>
            <person name="Currie J."/>
            <person name="He R."/>
            <person name="Angelova A."/>
            <person name="Rajasekar S."/>
            <person name="Mueller T."/>
            <person name="Lomeli R."/>
            <person name="Scara G."/>
            <person name="Ko A."/>
            <person name="Delaney K."/>
            <person name="Wissotski M."/>
            <person name="Lopez G."/>
            <person name="Campos D."/>
            <person name="Braidotti M."/>
            <person name="Ashley E."/>
            <person name="Golser W."/>
            <person name="Kim H."/>
            <person name="Lee S."/>
            <person name="Lin J."/>
            <person name="Dujmic Z."/>
            <person name="Kim W."/>
            <person name="Talag J."/>
            <person name="Zuccolo A."/>
            <person name="Fan C."/>
            <person name="Sebastian A."/>
            <person name="Kramer M."/>
            <person name="Spiegel L."/>
            <person name="Nascimento L."/>
            <person name="Zutavern T."/>
            <person name="Miller B."/>
            <person name="Ambroise C."/>
            <person name="Muller S."/>
            <person name="Spooner W."/>
            <person name="Narechania A."/>
            <person name="Ren L."/>
            <person name="Wei S."/>
            <person name="Kumari S."/>
            <person name="Faga B."/>
            <person name="Levy M.J."/>
            <person name="McMahan L."/>
            <person name="Van Buren P."/>
            <person name="Vaughn M.W."/>
            <person name="Ying K."/>
            <person name="Yeh C.-T."/>
            <person name="Emrich S.J."/>
            <person name="Jia Y."/>
            <person name="Kalyanaraman A."/>
            <person name="Hsia A.-P."/>
            <person name="Barbazuk W.B."/>
            <person name="Baucom R.S."/>
            <person name="Brutnell T.P."/>
            <person name="Carpita N.C."/>
            <person name="Chaparro C."/>
            <person name="Chia J.-M."/>
            <person name="Deragon J.-M."/>
            <person name="Estill J.C."/>
            <person name="Fu Y."/>
            <person name="Jeddeloh J.A."/>
            <person name="Han Y."/>
            <person name="Lee H."/>
            <person name="Li P."/>
            <person name="Lisch D.R."/>
            <person name="Liu S."/>
            <person name="Liu Z."/>
            <person name="Nagel D.H."/>
            <person name="McCann M.C."/>
            <person name="SanMiguel P."/>
            <person name="Myers A.M."/>
            <person name="Nettleton D."/>
            <person name="Nguyen J."/>
            <person name="Penning B.W."/>
            <person name="Ponnala L."/>
            <person name="Schneider K.L."/>
            <person name="Schwartz D.C."/>
            <person name="Sharma A."/>
            <person name="Soderlund C."/>
            <person name="Springer N.M."/>
            <person name="Sun Q."/>
            <person name="Wang H."/>
            <person name="Waterman M."/>
            <person name="Westerman R."/>
            <person name="Wolfgruber T.K."/>
            <person name="Yang L."/>
            <person name="Yu Y."/>
            <person name="Zhang L."/>
            <person name="Zhou S."/>
            <person name="Zhu Q."/>
            <person name="Bennetzen J.L."/>
            <person name="Dawe R.K."/>
            <person name="Jiang J."/>
            <person name="Jiang N."/>
            <person name="Presting G.G."/>
            <person name="Wessler S.R."/>
            <person name="Aluru S."/>
            <person name="Martienssen R.A."/>
            <person name="Clifton S.W."/>
            <person name="McCombie W.R."/>
            <person name="Wing R.A."/>
            <person name="Wilson R.K."/>
        </authorList>
    </citation>
    <scope>NUCLEOTIDE SEQUENCE [LARGE SCALE GENOMIC DNA]</scope>
    <source>
        <strain evidence="15">cv. B73</strain>
    </source>
</reference>
<dbReference type="SMART" id="SM00382">
    <property type="entry name" value="AAA"/>
    <property type="match status" value="1"/>
</dbReference>
<dbReference type="Gene3D" id="1.25.40.10">
    <property type="entry name" value="Tetratricopeptide repeat domain"/>
    <property type="match status" value="2"/>
</dbReference>
<dbReference type="Pfam" id="PF16004">
    <property type="entry name" value="EFTUD2"/>
    <property type="match status" value="1"/>
</dbReference>
<keyword evidence="9" id="KW-1133">Transmembrane helix</keyword>
<evidence type="ECO:0000313" key="15">
    <source>
        <dbReference type="Proteomes" id="UP000007305"/>
    </source>
</evidence>
<dbReference type="RefSeq" id="XP_035823351.1">
    <property type="nucleotide sequence ID" value="XM_035967458.1"/>
</dbReference>
<dbReference type="PROSITE" id="PS51375">
    <property type="entry name" value="PPR"/>
    <property type="match status" value="2"/>
</dbReference>
<dbReference type="GO" id="GO:0005524">
    <property type="term" value="F:ATP binding"/>
    <property type="evidence" value="ECO:0007669"/>
    <property type="project" value="UniProtKB-KW"/>
</dbReference>
<organism evidence="14 15">
    <name type="scientific">Zea mays</name>
    <name type="common">Maize</name>
    <dbReference type="NCBI Taxonomy" id="4577"/>
    <lineage>
        <taxon>Eukaryota</taxon>
        <taxon>Viridiplantae</taxon>
        <taxon>Streptophyta</taxon>
        <taxon>Embryophyta</taxon>
        <taxon>Tracheophyta</taxon>
        <taxon>Spermatophyta</taxon>
        <taxon>Magnoliopsida</taxon>
        <taxon>Liliopsida</taxon>
        <taxon>Poales</taxon>
        <taxon>Poaceae</taxon>
        <taxon>PACMAD clade</taxon>
        <taxon>Panicoideae</taxon>
        <taxon>Andropogonodae</taxon>
        <taxon>Andropogoneae</taxon>
        <taxon>Tripsacinae</taxon>
        <taxon>Zea</taxon>
    </lineage>
</organism>
<feature type="repeat" description="PPR" evidence="11">
    <location>
        <begin position="261"/>
        <end position="295"/>
    </location>
</feature>
<evidence type="ECO:0000256" key="4">
    <source>
        <dbReference type="ARBA" id="ARBA00022737"/>
    </source>
</evidence>
<dbReference type="Pfam" id="PF13041">
    <property type="entry name" value="PPR_2"/>
    <property type="match status" value="1"/>
</dbReference>
<dbReference type="Pfam" id="PF01535">
    <property type="entry name" value="PPR"/>
    <property type="match status" value="2"/>
</dbReference>